<name>A0AAE4FCQ2_MORMO</name>
<evidence type="ECO:0000313" key="2">
    <source>
        <dbReference type="Proteomes" id="UP001182247"/>
    </source>
</evidence>
<reference evidence="1" key="1">
    <citation type="submission" date="2023-02" db="EMBL/GenBank/DDBJ databases">
        <title>Detection, antimicrobial susceptibility and genomic characterization of NDM-producing species of Morganellaceae, Yersiniaceae, and Enterobacteriaceae other than Klebsiella.</title>
        <authorList>
            <person name="Camargo C.H."/>
            <person name="Sacchi C.T."/>
            <person name="Campos K.R."/>
        </authorList>
    </citation>
    <scope>NUCLEOTIDE SEQUENCE</scope>
    <source>
        <strain evidence="1">1189_21</strain>
    </source>
</reference>
<protein>
    <submittedName>
        <fullName evidence="1">Uncharacterized protein</fullName>
    </submittedName>
</protein>
<evidence type="ECO:0000313" key="1">
    <source>
        <dbReference type="EMBL" id="MDS0897384.1"/>
    </source>
</evidence>
<dbReference type="RefSeq" id="WP_004242158.1">
    <property type="nucleotide sequence ID" value="NZ_BPMI01000006.1"/>
</dbReference>
<accession>A0AAE4FCQ2</accession>
<dbReference type="Proteomes" id="UP001182247">
    <property type="component" value="Unassembled WGS sequence"/>
</dbReference>
<sequence>MMKLFKKYDRSADTKMPLCQQRHSQDFSLVQLLTLSVMSARFRH</sequence>
<organism evidence="1 2">
    <name type="scientific">Morganella morganii</name>
    <name type="common">Proteus morganii</name>
    <dbReference type="NCBI Taxonomy" id="582"/>
    <lineage>
        <taxon>Bacteria</taxon>
        <taxon>Pseudomonadati</taxon>
        <taxon>Pseudomonadota</taxon>
        <taxon>Gammaproteobacteria</taxon>
        <taxon>Enterobacterales</taxon>
        <taxon>Morganellaceae</taxon>
        <taxon>Morganella</taxon>
    </lineage>
</organism>
<dbReference type="EMBL" id="JAPKIY010000008">
    <property type="protein sequence ID" value="MDS0897384.1"/>
    <property type="molecule type" value="Genomic_DNA"/>
</dbReference>
<proteinExistence type="predicted"/>
<gene>
    <name evidence="1" type="ORF">OSC06_05325</name>
</gene>
<dbReference type="AlphaFoldDB" id="A0AAE4FCQ2"/>
<comment type="caution">
    <text evidence="1">The sequence shown here is derived from an EMBL/GenBank/DDBJ whole genome shotgun (WGS) entry which is preliminary data.</text>
</comment>